<reference evidence="2 3" key="1">
    <citation type="submission" date="2018-06" db="EMBL/GenBank/DDBJ databases">
        <title>Genomic Encyclopedia of Archaeal and Bacterial Type Strains, Phase II (KMG-II): from individual species to whole genera.</title>
        <authorList>
            <person name="Goeker M."/>
        </authorList>
    </citation>
    <scope>NUCLEOTIDE SEQUENCE [LARGE SCALE GENOMIC DNA]</scope>
    <source>
        <strain evidence="2 3">DSM 22011</strain>
    </source>
</reference>
<dbReference type="OrthoDB" id="7871190at2"/>
<sequence length="154" mass="16211">MRILATLCTLAALTAAIWAGAQLWQQVARWQADAAPALAPANAPALPVPPPPAPPARWPAIFGEPHPPAPPEPPAAEPQPPGAPKPPLDSLGYRLRGVVRSHDKLWALVSHPTGETLVRAGDVIAPGIRALRIAAEGLYISRDEDAPELLAFPQ</sequence>
<feature type="compositionally biased region" description="Pro residues" evidence="1">
    <location>
        <begin position="47"/>
        <end position="57"/>
    </location>
</feature>
<proteinExistence type="predicted"/>
<organism evidence="2 3">
    <name type="scientific">Salipiger aestuarii</name>
    <dbReference type="NCBI Taxonomy" id="568098"/>
    <lineage>
        <taxon>Bacteria</taxon>
        <taxon>Pseudomonadati</taxon>
        <taxon>Pseudomonadota</taxon>
        <taxon>Alphaproteobacteria</taxon>
        <taxon>Rhodobacterales</taxon>
        <taxon>Roseobacteraceae</taxon>
        <taxon>Salipiger</taxon>
    </lineage>
</organism>
<dbReference type="Proteomes" id="UP000249165">
    <property type="component" value="Unassembled WGS sequence"/>
</dbReference>
<dbReference type="RefSeq" id="WP_009506042.1">
    <property type="nucleotide sequence ID" value="NZ_LIQE01000049.1"/>
</dbReference>
<evidence type="ECO:0000256" key="1">
    <source>
        <dbReference type="SAM" id="MobiDB-lite"/>
    </source>
</evidence>
<dbReference type="AlphaFoldDB" id="A0A327XY98"/>
<evidence type="ECO:0000313" key="3">
    <source>
        <dbReference type="Proteomes" id="UP000249165"/>
    </source>
</evidence>
<gene>
    <name evidence="2" type="ORF">ATI53_103921</name>
</gene>
<comment type="caution">
    <text evidence="2">The sequence shown here is derived from an EMBL/GenBank/DDBJ whole genome shotgun (WGS) entry which is preliminary data.</text>
</comment>
<name>A0A327XY98_9RHOB</name>
<dbReference type="EMBL" id="QLMG01000039">
    <property type="protein sequence ID" value="RAK13192.1"/>
    <property type="molecule type" value="Genomic_DNA"/>
</dbReference>
<feature type="region of interest" description="Disordered" evidence="1">
    <location>
        <begin position="47"/>
        <end position="91"/>
    </location>
</feature>
<feature type="compositionally biased region" description="Pro residues" evidence="1">
    <location>
        <begin position="65"/>
        <end position="87"/>
    </location>
</feature>
<accession>A0A327XY98</accession>
<protein>
    <submittedName>
        <fullName evidence="2">Tfp pilus assembly protein PilP</fullName>
    </submittedName>
</protein>
<evidence type="ECO:0000313" key="2">
    <source>
        <dbReference type="EMBL" id="RAK13192.1"/>
    </source>
</evidence>
<keyword evidence="3" id="KW-1185">Reference proteome</keyword>